<organism evidence="1 2">
    <name type="scientific">Aerophobetes bacterium</name>
    <dbReference type="NCBI Taxonomy" id="2030807"/>
    <lineage>
        <taxon>Bacteria</taxon>
        <taxon>Candidatus Aerophobota</taxon>
    </lineage>
</organism>
<dbReference type="AlphaFoldDB" id="A0A662D2N1"/>
<feature type="non-terminal residue" evidence="1">
    <location>
        <position position="319"/>
    </location>
</feature>
<sequence length="319" mass="37404">MRKLIISLGIFIGLVFHLPSLSWAQAPVMREQLVYGLNIFNGKGYGGTFAPQSEDTIYLIADKDNAVSARMTLVYFWPITAKYMAGWQTLNEEVKGTLEILREGKVIKSLKKRDNCLYYPEGYWGETSILYTDEKAREAYEKYKKAVDEYYKAVSDYYKARMEYRKKMDEFLEKTKKLREAGKKLSPKEVEKMIPKEPKPPEAPKFYVTEPRKDYIINLPVGTYKIRIKAEDGTIVQDSEKNLVVFTSRRTGGTGYEIIPGNRWTKRESCDDPAKIIYAAGKNTLYFRPFHQDEYNELYYNKLEDPQNFGREERWRWVH</sequence>
<proteinExistence type="predicted"/>
<gene>
    <name evidence="1" type="ORF">DRZ78_04100</name>
</gene>
<dbReference type="EMBL" id="QMPY01000149">
    <property type="protein sequence ID" value="RLE06790.1"/>
    <property type="molecule type" value="Genomic_DNA"/>
</dbReference>
<protein>
    <submittedName>
        <fullName evidence="1">Uncharacterized protein</fullName>
    </submittedName>
</protein>
<accession>A0A662D2N1</accession>
<name>A0A662D2N1_UNCAE</name>
<dbReference type="Proteomes" id="UP000277457">
    <property type="component" value="Unassembled WGS sequence"/>
</dbReference>
<evidence type="ECO:0000313" key="1">
    <source>
        <dbReference type="EMBL" id="RLE06790.1"/>
    </source>
</evidence>
<reference evidence="1 2" key="1">
    <citation type="submission" date="2018-06" db="EMBL/GenBank/DDBJ databases">
        <title>Extensive metabolic versatility and redundancy in microbially diverse, dynamic hydrothermal sediments.</title>
        <authorList>
            <person name="Dombrowski N."/>
            <person name="Teske A."/>
            <person name="Baker B.J."/>
        </authorList>
    </citation>
    <scope>NUCLEOTIDE SEQUENCE [LARGE SCALE GENOMIC DNA]</scope>
    <source>
        <strain evidence="1">B7_G13</strain>
    </source>
</reference>
<comment type="caution">
    <text evidence="1">The sequence shown here is derived from an EMBL/GenBank/DDBJ whole genome shotgun (WGS) entry which is preliminary data.</text>
</comment>
<evidence type="ECO:0000313" key="2">
    <source>
        <dbReference type="Proteomes" id="UP000277457"/>
    </source>
</evidence>